<protein>
    <recommendedName>
        <fullName evidence="4">RING-type domain-containing protein</fullName>
    </recommendedName>
</protein>
<feature type="compositionally biased region" description="Basic and acidic residues" evidence="1">
    <location>
        <begin position="158"/>
        <end position="169"/>
    </location>
</feature>
<dbReference type="GeneID" id="34591599"/>
<dbReference type="Gene3D" id="3.30.40.10">
    <property type="entry name" value="Zinc/RING finger domain, C3HC4 (zinc finger)"/>
    <property type="match status" value="1"/>
</dbReference>
<feature type="compositionally biased region" description="Low complexity" evidence="1">
    <location>
        <begin position="202"/>
        <end position="219"/>
    </location>
</feature>
<dbReference type="Proteomes" id="UP000185904">
    <property type="component" value="Unassembled WGS sequence"/>
</dbReference>
<gene>
    <name evidence="2" type="ORF">AYO20_08191</name>
</gene>
<sequence>MSSPPHRDGYNPSGPPARSDREVTSPEDYKYKRRRIEFQRSARRQMAEYSPLPPRNSVPTSVPSSRDLHATSLQEIPRLMQPGVFMEEDAALEYLASGSGFAQDLRGVDPPFAYQNLAPTGQHQRPVNMSSFVYQPALSPDLEFALVRPLEESIFHHHRESDERLREPPGHSVESSTNVTANSFGYQLDWPQSAAFPPPSVATTSGSSGQGPPSSAADSQKPPIMLILTRATTEDIEALEPHKKECPACQLEFEQDHFMAVITCCNTPIHATCLSAWVNSVTYSKSKACMKCRRTIDARRMLNNVVPPVTDKSWDEGVEFKAPESLKGDAKIELNVSAKPERSRMRRLGGGSVYYASYRPARSFLALPDALSPETRSAVLQLREERLRQSDELRNQSRVASSDCNRANHEDIAANSALLEAQLRGEPVDLTPLIRRCEKTKLAREKARETYDKVKLALDTMDRTYQHRLNSMFDERMERYRASRRAEDEPARSAPFRVVNGEPSDEISP</sequence>
<reference evidence="2 3" key="1">
    <citation type="submission" date="2016-03" db="EMBL/GenBank/DDBJ databases">
        <title>The draft genome sequence of Fonsecaea nubica causative agent of cutaneous subcutaneous infection in human host.</title>
        <authorList>
            <person name="Costa F."/>
            <person name="Sybren D.H."/>
            <person name="Raittz R.T."/>
            <person name="Weiss V.A."/>
            <person name="Leao A.C."/>
            <person name="Gomes R."/>
            <person name="De Souza E.M."/>
            <person name="Pedrosa F.O."/>
            <person name="Steffens M.B."/>
            <person name="Bombassaro A."/>
            <person name="Tadra-Sfeir M.Z."/>
            <person name="Moreno L.F."/>
            <person name="Najafzadeh M.J."/>
            <person name="Felipe M.S."/>
            <person name="Teixeira M."/>
            <person name="Sun J."/>
            <person name="Xi L."/>
            <person name="Castro M.A."/>
            <person name="Vicente V.A."/>
        </authorList>
    </citation>
    <scope>NUCLEOTIDE SEQUENCE [LARGE SCALE GENOMIC DNA]</scope>
    <source>
        <strain evidence="2 3">CBS 269.64</strain>
    </source>
</reference>
<comment type="caution">
    <text evidence="2">The sequence shown here is derived from an EMBL/GenBank/DDBJ whole genome shotgun (WGS) entry which is preliminary data.</text>
</comment>
<dbReference type="AlphaFoldDB" id="A0A178CP53"/>
<accession>A0A178CP53</accession>
<organism evidence="2 3">
    <name type="scientific">Fonsecaea nubica</name>
    <dbReference type="NCBI Taxonomy" id="856822"/>
    <lineage>
        <taxon>Eukaryota</taxon>
        <taxon>Fungi</taxon>
        <taxon>Dikarya</taxon>
        <taxon>Ascomycota</taxon>
        <taxon>Pezizomycotina</taxon>
        <taxon>Eurotiomycetes</taxon>
        <taxon>Chaetothyriomycetidae</taxon>
        <taxon>Chaetothyriales</taxon>
        <taxon>Herpotrichiellaceae</taxon>
        <taxon>Fonsecaea</taxon>
    </lineage>
</organism>
<proteinExistence type="predicted"/>
<keyword evidence="3" id="KW-1185">Reference proteome</keyword>
<feature type="region of interest" description="Disordered" evidence="1">
    <location>
        <begin position="158"/>
        <end position="177"/>
    </location>
</feature>
<dbReference type="SUPFAM" id="SSF57850">
    <property type="entry name" value="RING/U-box"/>
    <property type="match status" value="1"/>
</dbReference>
<dbReference type="EMBL" id="LVCJ01000062">
    <property type="protein sequence ID" value="OAL31648.1"/>
    <property type="molecule type" value="Genomic_DNA"/>
</dbReference>
<name>A0A178CP53_9EURO</name>
<feature type="compositionally biased region" description="Basic and acidic residues" evidence="1">
    <location>
        <begin position="481"/>
        <end position="491"/>
    </location>
</feature>
<feature type="region of interest" description="Disordered" evidence="1">
    <location>
        <begin position="197"/>
        <end position="222"/>
    </location>
</feature>
<evidence type="ECO:0008006" key="4">
    <source>
        <dbReference type="Google" id="ProtNLM"/>
    </source>
</evidence>
<feature type="compositionally biased region" description="Basic and acidic residues" evidence="1">
    <location>
        <begin position="18"/>
        <end position="40"/>
    </location>
</feature>
<evidence type="ECO:0000313" key="2">
    <source>
        <dbReference type="EMBL" id="OAL31648.1"/>
    </source>
</evidence>
<dbReference type="InterPro" id="IPR013083">
    <property type="entry name" value="Znf_RING/FYVE/PHD"/>
</dbReference>
<feature type="region of interest" description="Disordered" evidence="1">
    <location>
        <begin position="1"/>
        <end position="66"/>
    </location>
</feature>
<evidence type="ECO:0000313" key="3">
    <source>
        <dbReference type="Proteomes" id="UP000185904"/>
    </source>
</evidence>
<feature type="region of interest" description="Disordered" evidence="1">
    <location>
        <begin position="481"/>
        <end position="509"/>
    </location>
</feature>
<dbReference type="OrthoDB" id="4158777at2759"/>
<evidence type="ECO:0000256" key="1">
    <source>
        <dbReference type="SAM" id="MobiDB-lite"/>
    </source>
</evidence>
<dbReference type="RefSeq" id="XP_022497595.1">
    <property type="nucleotide sequence ID" value="XM_022646472.1"/>
</dbReference>